<evidence type="ECO:0000313" key="3">
    <source>
        <dbReference type="RefSeq" id="XP_028130139.1"/>
    </source>
</evidence>
<dbReference type="InterPro" id="IPR001611">
    <property type="entry name" value="Leu-rich_rpt"/>
</dbReference>
<dbReference type="Proteomes" id="UP001652700">
    <property type="component" value="Unplaced"/>
</dbReference>
<dbReference type="SUPFAM" id="SSF52058">
    <property type="entry name" value="L domain-like"/>
    <property type="match status" value="1"/>
</dbReference>
<dbReference type="AlphaFoldDB" id="A0A6P7F388"/>
<dbReference type="GeneID" id="114326107"/>
<name>A0A6P7F388_DIAVI</name>
<organism evidence="3">
    <name type="scientific">Diabrotica virgifera virgifera</name>
    <name type="common">western corn rootworm</name>
    <dbReference type="NCBI Taxonomy" id="50390"/>
    <lineage>
        <taxon>Eukaryota</taxon>
        <taxon>Metazoa</taxon>
        <taxon>Ecdysozoa</taxon>
        <taxon>Arthropoda</taxon>
        <taxon>Hexapoda</taxon>
        <taxon>Insecta</taxon>
        <taxon>Pterygota</taxon>
        <taxon>Neoptera</taxon>
        <taxon>Endopterygota</taxon>
        <taxon>Coleoptera</taxon>
        <taxon>Polyphaga</taxon>
        <taxon>Cucujiformia</taxon>
        <taxon>Chrysomeloidea</taxon>
        <taxon>Chrysomelidae</taxon>
        <taxon>Galerucinae</taxon>
        <taxon>Diabroticina</taxon>
        <taxon>Diabroticites</taxon>
        <taxon>Diabrotica</taxon>
    </lineage>
</organism>
<sequence>MSTSAVTFIDKRLCYTGQNCEMIPQSLMHIYGPKVECLDLSYNDLVSIRGIEDFPNLKELILDNNQLTDLIVVPYLPQLHTLSLNKNKIEDLPSLLSKICTNLPKLTYLSLLGNKACPNELSGDENDESDYQRYRCYVLYHVKNLKFLDSRKVNDSERYEALRRGKFMTVIKPSRSVPFTDIEIPRTIENNQFNPLPKNLRCPDDFKGVYGKCQYRYSGKHSEGNRFISNNDL</sequence>
<keyword evidence="2" id="KW-1185">Reference proteome</keyword>
<reference evidence="1" key="2">
    <citation type="submission" date="2025-05" db="UniProtKB">
        <authorList>
            <consortium name="EnsemblMetazoa"/>
        </authorList>
    </citation>
    <scope>IDENTIFICATION</scope>
</reference>
<protein>
    <submittedName>
        <fullName evidence="3">Leucine-rich melanocyte differentiation-associated protein</fullName>
    </submittedName>
</protein>
<reference evidence="3" key="1">
    <citation type="submission" date="2025-04" db="UniProtKB">
        <authorList>
            <consortium name="RefSeq"/>
        </authorList>
    </citation>
    <scope>IDENTIFICATION</scope>
    <source>
        <tissue evidence="3">Whole insect</tissue>
    </source>
</reference>
<dbReference type="PROSITE" id="PS51450">
    <property type="entry name" value="LRR"/>
    <property type="match status" value="3"/>
</dbReference>
<proteinExistence type="predicted"/>
<dbReference type="KEGG" id="dvv:114326107"/>
<dbReference type="PANTHER" id="PTHR46282:SF2">
    <property type="entry name" value="LEUCINE-RICH MELANOCYTE DIFFERENTIATION-ASSOCIATED PROTEIN"/>
    <property type="match status" value="1"/>
</dbReference>
<dbReference type="OrthoDB" id="272149at2759"/>
<dbReference type="Gene3D" id="3.80.10.10">
    <property type="entry name" value="Ribonuclease Inhibitor"/>
    <property type="match status" value="1"/>
</dbReference>
<dbReference type="PANTHER" id="PTHR46282">
    <property type="entry name" value="LEUCINE-RICH MELANOCYTE DIFFERENTIATION-ASSOCIATED PROTEIN"/>
    <property type="match status" value="1"/>
</dbReference>
<evidence type="ECO:0000313" key="2">
    <source>
        <dbReference type="Proteomes" id="UP001652700"/>
    </source>
</evidence>
<dbReference type="FunFam" id="3.80.10.10:FF:000695">
    <property type="entry name" value="leucine-rich melanocyte differentiation-associated protein"/>
    <property type="match status" value="1"/>
</dbReference>
<gene>
    <name evidence="3" type="primary">LOC114326107</name>
</gene>
<dbReference type="EnsemblMetazoa" id="XM_028274338.2">
    <property type="protein sequence ID" value="XP_028130139.1"/>
    <property type="gene ID" value="LOC114326107"/>
</dbReference>
<dbReference type="Pfam" id="PF14580">
    <property type="entry name" value="LRR_9"/>
    <property type="match status" value="1"/>
</dbReference>
<dbReference type="RefSeq" id="XP_028130139.1">
    <property type="nucleotide sequence ID" value="XM_028274338.1"/>
</dbReference>
<accession>A0A6P7F388</accession>
<dbReference type="InterPro" id="IPR032675">
    <property type="entry name" value="LRR_dom_sf"/>
</dbReference>
<dbReference type="InParanoid" id="A0A6P7F388"/>
<evidence type="ECO:0000313" key="1">
    <source>
        <dbReference type="EnsemblMetazoa" id="XP_028130139.1"/>
    </source>
</evidence>
<dbReference type="InterPro" id="IPR043313">
    <property type="entry name" value="LRMDA"/>
</dbReference>